<sequence>MAGVPGPEGRAFGERHGRIAMFLLSGLHASSERYQAAVASFSDELSQRGISFQDLREDELDELVAERVIDFFEETVEGSGISKGSMLVAAVSEIKPRLRLTTSWKVLDVWRVRVPPAQALTFPPEFAIGLAVWMMLAKQHVCATVVATCFSGLFRVSELLHLRWKDFFLSPKEAVMCLGQAKRGLEQKVVLTHQSMVKWLTNYVAFCAKSKVGLAMTMTMCFQ</sequence>
<evidence type="ECO:0000313" key="3">
    <source>
        <dbReference type="Proteomes" id="UP000626109"/>
    </source>
</evidence>
<organism evidence="2 3">
    <name type="scientific">Polarella glacialis</name>
    <name type="common">Dinoflagellate</name>
    <dbReference type="NCBI Taxonomy" id="89957"/>
    <lineage>
        <taxon>Eukaryota</taxon>
        <taxon>Sar</taxon>
        <taxon>Alveolata</taxon>
        <taxon>Dinophyceae</taxon>
        <taxon>Suessiales</taxon>
        <taxon>Suessiaceae</taxon>
        <taxon>Polarella</taxon>
    </lineage>
</organism>
<dbReference type="GO" id="GO:0006310">
    <property type="term" value="P:DNA recombination"/>
    <property type="evidence" value="ECO:0007669"/>
    <property type="project" value="UniProtKB-KW"/>
</dbReference>
<reference evidence="2" key="1">
    <citation type="submission" date="2021-02" db="EMBL/GenBank/DDBJ databases">
        <authorList>
            <person name="Dougan E. K."/>
            <person name="Rhodes N."/>
            <person name="Thang M."/>
            <person name="Chan C."/>
        </authorList>
    </citation>
    <scope>NUCLEOTIDE SEQUENCE</scope>
</reference>
<protein>
    <submittedName>
        <fullName evidence="2">Uncharacterized protein</fullName>
    </submittedName>
</protein>
<dbReference type="AlphaFoldDB" id="A0A813IEG3"/>
<dbReference type="EMBL" id="CAJNNW010007835">
    <property type="protein sequence ID" value="CAE8649553.1"/>
    <property type="molecule type" value="Genomic_DNA"/>
</dbReference>
<dbReference type="GO" id="GO:0015074">
    <property type="term" value="P:DNA integration"/>
    <property type="evidence" value="ECO:0007669"/>
    <property type="project" value="InterPro"/>
</dbReference>
<keyword evidence="1" id="KW-0233">DNA recombination</keyword>
<dbReference type="Gene3D" id="1.10.443.10">
    <property type="entry name" value="Intergrase catalytic core"/>
    <property type="match status" value="1"/>
</dbReference>
<name>A0A813IEG3_POLGL</name>
<dbReference type="InterPro" id="IPR013762">
    <property type="entry name" value="Integrase-like_cat_sf"/>
</dbReference>
<dbReference type="GO" id="GO:0003677">
    <property type="term" value="F:DNA binding"/>
    <property type="evidence" value="ECO:0007669"/>
    <property type="project" value="InterPro"/>
</dbReference>
<dbReference type="Proteomes" id="UP000626109">
    <property type="component" value="Unassembled WGS sequence"/>
</dbReference>
<dbReference type="InterPro" id="IPR011010">
    <property type="entry name" value="DNA_brk_join_enz"/>
</dbReference>
<evidence type="ECO:0000313" key="2">
    <source>
        <dbReference type="EMBL" id="CAE8649553.1"/>
    </source>
</evidence>
<comment type="caution">
    <text evidence="2">The sequence shown here is derived from an EMBL/GenBank/DDBJ whole genome shotgun (WGS) entry which is preliminary data.</text>
</comment>
<gene>
    <name evidence="2" type="ORF">PGLA2088_LOCUS7526</name>
</gene>
<dbReference type="SUPFAM" id="SSF56349">
    <property type="entry name" value="DNA breaking-rejoining enzymes"/>
    <property type="match status" value="1"/>
</dbReference>
<accession>A0A813IEG3</accession>
<proteinExistence type="predicted"/>
<evidence type="ECO:0000256" key="1">
    <source>
        <dbReference type="ARBA" id="ARBA00023172"/>
    </source>
</evidence>